<dbReference type="NCBIfam" id="TIGR00619">
    <property type="entry name" value="sbcd"/>
    <property type="match status" value="1"/>
</dbReference>
<evidence type="ECO:0000256" key="1">
    <source>
        <dbReference type="ARBA" id="ARBA00010555"/>
    </source>
</evidence>
<dbReference type="InterPro" id="IPR004593">
    <property type="entry name" value="SbcD"/>
</dbReference>
<evidence type="ECO:0000256" key="2">
    <source>
        <dbReference type="ARBA" id="ARBA00011322"/>
    </source>
</evidence>
<proteinExistence type="inferred from homology"/>
<evidence type="ECO:0000259" key="8">
    <source>
        <dbReference type="Pfam" id="PF00149"/>
    </source>
</evidence>
<dbReference type="AlphaFoldDB" id="A0AA51MRR9"/>
<dbReference type="Pfam" id="PF00149">
    <property type="entry name" value="Metallophos"/>
    <property type="match status" value="1"/>
</dbReference>
<dbReference type="EMBL" id="CP133217">
    <property type="protein sequence ID" value="WML88724.1"/>
    <property type="molecule type" value="Genomic_DNA"/>
</dbReference>
<protein>
    <recommendedName>
        <fullName evidence="3 7">Nuclease SbcCD subunit D</fullName>
    </recommendedName>
</protein>
<evidence type="ECO:0000256" key="7">
    <source>
        <dbReference type="RuleBase" id="RU363069"/>
    </source>
</evidence>
<dbReference type="InterPro" id="IPR050535">
    <property type="entry name" value="DNA_Repair-Maintenance_Comp"/>
</dbReference>
<evidence type="ECO:0000313" key="10">
    <source>
        <dbReference type="EMBL" id="MDQ5767403.1"/>
    </source>
</evidence>
<keyword evidence="7" id="KW-0255">Endonuclease</keyword>
<dbReference type="InterPro" id="IPR004843">
    <property type="entry name" value="Calcineurin-like_PHP"/>
</dbReference>
<dbReference type="PANTHER" id="PTHR30337:SF0">
    <property type="entry name" value="NUCLEASE SBCCD SUBUNIT D"/>
    <property type="match status" value="1"/>
</dbReference>
<dbReference type="CDD" id="cd00840">
    <property type="entry name" value="MPP_Mre11_N"/>
    <property type="match status" value="1"/>
</dbReference>
<feature type="domain" description="Nuclease SbcCD subunit D C-terminal" evidence="9">
    <location>
        <begin position="300"/>
        <end position="387"/>
    </location>
</feature>
<name>A0AA51MRR9_9GAMM</name>
<dbReference type="Gene3D" id="3.60.21.10">
    <property type="match status" value="1"/>
</dbReference>
<dbReference type="GO" id="GO:0008408">
    <property type="term" value="F:3'-5' exonuclease activity"/>
    <property type="evidence" value="ECO:0007669"/>
    <property type="project" value="InterPro"/>
</dbReference>
<dbReference type="SUPFAM" id="SSF56300">
    <property type="entry name" value="Metallo-dependent phosphatases"/>
    <property type="match status" value="1"/>
</dbReference>
<dbReference type="InterPro" id="IPR026843">
    <property type="entry name" value="SbcD_C"/>
</dbReference>
<keyword evidence="7" id="KW-0233">DNA recombination</keyword>
<evidence type="ECO:0000313" key="12">
    <source>
        <dbReference type="Proteomes" id="UP001223336"/>
    </source>
</evidence>
<feature type="domain" description="Calcineurin-like phosphoesterase" evidence="8">
    <location>
        <begin position="1"/>
        <end position="231"/>
    </location>
</feature>
<keyword evidence="7" id="KW-0235">DNA replication</keyword>
<dbReference type="GO" id="GO:0006310">
    <property type="term" value="P:DNA recombination"/>
    <property type="evidence" value="ECO:0007669"/>
    <property type="project" value="UniProtKB-KW"/>
</dbReference>
<evidence type="ECO:0000256" key="4">
    <source>
        <dbReference type="ARBA" id="ARBA00022722"/>
    </source>
</evidence>
<dbReference type="InterPro" id="IPR041796">
    <property type="entry name" value="Mre11_N"/>
</dbReference>
<comment type="subunit">
    <text evidence="2 7">Heterodimer of SbcC and SbcD.</text>
</comment>
<evidence type="ECO:0000313" key="11">
    <source>
        <dbReference type="EMBL" id="WML88724.1"/>
    </source>
</evidence>
<evidence type="ECO:0000256" key="3">
    <source>
        <dbReference type="ARBA" id="ARBA00013365"/>
    </source>
</evidence>
<reference evidence="11 12" key="1">
    <citation type="submission" date="2023-08" db="EMBL/GenBank/DDBJ databases">
        <title>New molecular markers tilS and rpoB for phylogenetic and monitoring studies of the genus Thiothrix biodiversity.</title>
        <authorList>
            <person name="Ravin N.V."/>
            <person name="Smolyakov D."/>
            <person name="Markov N.D."/>
            <person name="Beletsky A.V."/>
            <person name="Mardanov A.V."/>
            <person name="Rudenko T.S."/>
            <person name="Grabovich M.Y."/>
        </authorList>
    </citation>
    <scope>NUCLEOTIDE SEQUENCE</scope>
    <source>
        <strain evidence="11">DNT52</strain>
        <strain evidence="10 12">H33</strain>
    </source>
</reference>
<dbReference type="Proteomes" id="UP001229862">
    <property type="component" value="Chromosome"/>
</dbReference>
<evidence type="ECO:0000256" key="6">
    <source>
        <dbReference type="ARBA" id="ARBA00022839"/>
    </source>
</evidence>
<dbReference type="GO" id="GO:0004519">
    <property type="term" value="F:endonuclease activity"/>
    <property type="evidence" value="ECO:0007669"/>
    <property type="project" value="UniProtKB-KW"/>
</dbReference>
<dbReference type="EMBL" id="JAVFKN010000002">
    <property type="protein sequence ID" value="MDQ5767403.1"/>
    <property type="molecule type" value="Genomic_DNA"/>
</dbReference>
<dbReference type="RefSeq" id="WP_308133590.1">
    <property type="nucleotide sequence ID" value="NZ_CP133217.1"/>
</dbReference>
<evidence type="ECO:0000259" key="9">
    <source>
        <dbReference type="Pfam" id="PF12320"/>
    </source>
</evidence>
<keyword evidence="6 7" id="KW-0269">Exonuclease</keyword>
<dbReference type="GO" id="GO:0006260">
    <property type="term" value="P:DNA replication"/>
    <property type="evidence" value="ECO:0007669"/>
    <property type="project" value="UniProtKB-KW"/>
</dbReference>
<keyword evidence="12" id="KW-1185">Reference proteome</keyword>
<organism evidence="11">
    <name type="scientific">Thiothrix subterranea</name>
    <dbReference type="NCBI Taxonomy" id="2735563"/>
    <lineage>
        <taxon>Bacteria</taxon>
        <taxon>Pseudomonadati</taxon>
        <taxon>Pseudomonadota</taxon>
        <taxon>Gammaproteobacteria</taxon>
        <taxon>Thiotrichales</taxon>
        <taxon>Thiotrichaceae</taxon>
        <taxon>Thiothrix</taxon>
    </lineage>
</organism>
<keyword evidence="5 7" id="KW-0378">Hydrolase</keyword>
<keyword evidence="4 7" id="KW-0540">Nuclease</keyword>
<dbReference type="PANTHER" id="PTHR30337">
    <property type="entry name" value="COMPONENT OF ATP-DEPENDENT DSDNA EXONUCLEASE"/>
    <property type="match status" value="1"/>
</dbReference>
<evidence type="ECO:0000256" key="5">
    <source>
        <dbReference type="ARBA" id="ARBA00022801"/>
    </source>
</evidence>
<comment type="function">
    <text evidence="7">SbcCD cleaves DNA hairpin structures. These structures can inhibit DNA replication and are intermediates in certain DNA recombination reactions. The complex acts as a 3'-&gt;5' double strand exonuclease that can open hairpins. It also has a 5' single-strand endonuclease activity.</text>
</comment>
<comment type="similarity">
    <text evidence="1 7">Belongs to the SbcD family.</text>
</comment>
<accession>A0AA51MRR9</accession>
<dbReference type="Pfam" id="PF12320">
    <property type="entry name" value="SbcD_C"/>
    <property type="match status" value="1"/>
</dbReference>
<dbReference type="InterPro" id="IPR029052">
    <property type="entry name" value="Metallo-depent_PP-like"/>
</dbReference>
<sequence length="411" mass="45429">MRLLHTSDWHLGQVLHHFERTVEHADFLAWLLNILEQEQVDALLIAGDIFDNANPSAASQRQLYRFLSDARLRIPHLNIVLIAGNHDSAGRLEASDPLLAWFDAVVVGQVSRLPDGSVDVARLVVPLKDRTGKVQAWCLVVPFLRPSDVPKVETSGDTYAAGVASLYRQAFEYACSLRQQGDALVAMGHCHMTGGEVSVESERRIVIGNIEALSANLFNPELAYVALGHLHLAQKVGGHEHIRYSGSPLPLSFSEINYPHQVLRVDIVGEKLVSIQPIPVPRAIELLRIPAKPMPLILVEGILAQLSLPQVAESRWPYLTVRVLLEAPEPNLRARIEVALQGKPVRLAKIEITTPSSNVPDVSPDLSLDALNALTPEDIFQQIYRQKYASELPETLQLAFAELLAHTEMQA</sequence>
<gene>
    <name evidence="7" type="primary">sbcD</name>
    <name evidence="10" type="ORF">RCC75_02625</name>
    <name evidence="11" type="ORF">RCG00_10160</name>
</gene>
<dbReference type="Proteomes" id="UP001223336">
    <property type="component" value="Unassembled WGS sequence"/>
</dbReference>